<dbReference type="CDD" id="cd00304">
    <property type="entry name" value="RT_like"/>
    <property type="match status" value="1"/>
</dbReference>
<protein>
    <recommendedName>
        <fullName evidence="1">Reverse transcriptase domain-containing protein</fullName>
    </recommendedName>
</protein>
<keyword evidence="3" id="KW-1185">Reference proteome</keyword>
<dbReference type="PANTHER" id="PTHR21301">
    <property type="entry name" value="REVERSE TRANSCRIPTASE"/>
    <property type="match status" value="1"/>
</dbReference>
<accession>A0ABR1DEV9</accession>
<dbReference type="Pfam" id="PF00078">
    <property type="entry name" value="RVT_1"/>
    <property type="match status" value="1"/>
</dbReference>
<dbReference type="EMBL" id="JAVFWL010000004">
    <property type="protein sequence ID" value="KAK6749024.1"/>
    <property type="molecule type" value="Genomic_DNA"/>
</dbReference>
<proteinExistence type="predicted"/>
<dbReference type="SUPFAM" id="SSF56672">
    <property type="entry name" value="DNA/RNA polymerases"/>
    <property type="match status" value="1"/>
</dbReference>
<dbReference type="PROSITE" id="PS50878">
    <property type="entry name" value="RT_POL"/>
    <property type="match status" value="1"/>
</dbReference>
<evidence type="ECO:0000313" key="2">
    <source>
        <dbReference type="EMBL" id="KAK6749024.1"/>
    </source>
</evidence>
<feature type="domain" description="Reverse transcriptase" evidence="1">
    <location>
        <begin position="453"/>
        <end position="694"/>
    </location>
</feature>
<evidence type="ECO:0000259" key="1">
    <source>
        <dbReference type="PROSITE" id="PS50878"/>
    </source>
</evidence>
<sequence length="726" mass="83444">MASQTSDGMATGPKRHMTRHGDILCVYLQRENSVYRHCLNVLLENEGMPIAIKNSAAWTTSRPCQVSMRYREYLLPLVLTFIDYEKTFDSIETNAMLKALTDEGVNKSRLHEISGVPKESRQMQKIEQQLLRMALKAKQDHMFSLLKKCVYKEHCCERFVPERIWRRIVGESKSICDYIRSSAKSRLQEKFRRLVDHQQHQKVSKSVKSTSVCADHNSTIANKNSAQSSFRVSVIGDVLISADALSVLDLGPSFAPVQSISPEVSRKVVGSLQLVHDRLRLRAKEEERRQENRIAEQVSLPSIPFPRMMYKPPEPNPTVDNKFRVFATSVYSVLERFSRKHVNFNLTVAQRRGQREIRNLITAGEIKVSVSDKGGEFVVLSRELDKAITRQHLEDDSLYVPSSANEFRKQYRRLNRVWVETAGTAGLPKNFITRLKNDLPACPVLYTLIKTHKLSENGLTSNDPRDFKVRPIISCIGGPTDRISWLLNIILNQLLRYVPAHLSSSSNFLKHLRSTSFERECVVETFDVTSLYTNVSNDVAMQAVHELLTHRQASLNMYGFSIRQIMTLINECLNCSIFRWSGQYYRQLRGLAMGQRLAPTLATVFMTKIEKPIIDRKPLLYYRYIDDCCVVCSTQAELDACFNILNQQCPHIKFARERPIDNWLAFLNVHIYLRNGISHPSKMKKSVIAQGNQLKLRFNMPRFKDSRTWAISEFRLPNDMMTDLTA</sequence>
<organism evidence="2 3">
    <name type="scientific">Necator americanus</name>
    <name type="common">Human hookworm</name>
    <dbReference type="NCBI Taxonomy" id="51031"/>
    <lineage>
        <taxon>Eukaryota</taxon>
        <taxon>Metazoa</taxon>
        <taxon>Ecdysozoa</taxon>
        <taxon>Nematoda</taxon>
        <taxon>Chromadorea</taxon>
        <taxon>Rhabditida</taxon>
        <taxon>Rhabditina</taxon>
        <taxon>Rhabditomorpha</taxon>
        <taxon>Strongyloidea</taxon>
        <taxon>Ancylostomatidae</taxon>
        <taxon>Bunostominae</taxon>
        <taxon>Necator</taxon>
    </lineage>
</organism>
<dbReference type="Proteomes" id="UP001303046">
    <property type="component" value="Unassembled WGS sequence"/>
</dbReference>
<dbReference type="InterPro" id="IPR043502">
    <property type="entry name" value="DNA/RNA_pol_sf"/>
</dbReference>
<reference evidence="2 3" key="1">
    <citation type="submission" date="2023-08" db="EMBL/GenBank/DDBJ databases">
        <title>A Necator americanus chromosomal reference genome.</title>
        <authorList>
            <person name="Ilik V."/>
            <person name="Petrzelkova K.J."/>
            <person name="Pardy F."/>
            <person name="Fuh T."/>
            <person name="Niatou-Singa F.S."/>
            <person name="Gouil Q."/>
            <person name="Baker L."/>
            <person name="Ritchie M.E."/>
            <person name="Jex A.R."/>
            <person name="Gazzola D."/>
            <person name="Li H."/>
            <person name="Toshio Fujiwara R."/>
            <person name="Zhan B."/>
            <person name="Aroian R.V."/>
            <person name="Pafco B."/>
            <person name="Schwarz E.M."/>
        </authorList>
    </citation>
    <scope>NUCLEOTIDE SEQUENCE [LARGE SCALE GENOMIC DNA]</scope>
    <source>
        <strain evidence="2 3">Aroian</strain>
        <tissue evidence="2">Whole animal</tissue>
    </source>
</reference>
<dbReference type="PANTHER" id="PTHR21301:SF10">
    <property type="entry name" value="REVERSE TRANSCRIPTASE DOMAIN-CONTAINING PROTEIN"/>
    <property type="match status" value="1"/>
</dbReference>
<comment type="caution">
    <text evidence="2">The sequence shown here is derived from an EMBL/GenBank/DDBJ whole genome shotgun (WGS) entry which is preliminary data.</text>
</comment>
<dbReference type="InterPro" id="IPR000477">
    <property type="entry name" value="RT_dom"/>
</dbReference>
<evidence type="ECO:0000313" key="3">
    <source>
        <dbReference type="Proteomes" id="UP001303046"/>
    </source>
</evidence>
<gene>
    <name evidence="2" type="primary">Necator_chrIV.g14859</name>
    <name evidence="2" type="ORF">RB195_001564</name>
</gene>
<name>A0ABR1DEV9_NECAM</name>